<evidence type="ECO:0000313" key="2">
    <source>
        <dbReference type="EMBL" id="TWL37906.1"/>
    </source>
</evidence>
<gene>
    <name evidence="1" type="ORF">B4121_0596</name>
    <name evidence="2" type="ORF">CHCC15381_2513</name>
</gene>
<reference evidence="1 3" key="1">
    <citation type="journal article" date="2016" name="Front. Microbiol.">
        <title>High-Level Heat Resistance of Spores of Bacillus amyloliquefaciens and Bacillus licheniformis Results from the Presence of a spoVA Operon in a Tn1546 Transposon.</title>
        <authorList>
            <person name="Berendsen E.M."/>
            <person name="Koning R.A."/>
            <person name="Boekhorst J."/>
            <person name="de Jong A."/>
            <person name="Kuipers O.P."/>
            <person name="Wells-Bennik M.H."/>
        </authorList>
    </citation>
    <scope>NUCLEOTIDE SEQUENCE [LARGE SCALE GENOMIC DNA]</scope>
    <source>
        <strain evidence="1 3">B4121</strain>
    </source>
</reference>
<evidence type="ECO:0000313" key="1">
    <source>
        <dbReference type="EMBL" id="OLF97969.1"/>
    </source>
</evidence>
<evidence type="ECO:0000313" key="4">
    <source>
        <dbReference type="Proteomes" id="UP000429980"/>
    </source>
</evidence>
<protein>
    <submittedName>
        <fullName evidence="1">Uncharacterized protein</fullName>
    </submittedName>
</protein>
<dbReference type="Proteomes" id="UP000185604">
    <property type="component" value="Unassembled WGS sequence"/>
</dbReference>
<reference evidence="2 4" key="2">
    <citation type="submission" date="2019-06" db="EMBL/GenBank/DDBJ databases">
        <title>Genome sequence analysis of &gt;100 Bacillus licheniformis strains suggests intrinsic resistance to this species.</title>
        <authorList>
            <person name="Wels M."/>
            <person name="Siezen R.J."/>
            <person name="Johansen E."/>
            <person name="Stuer-Lauridsen B."/>
            <person name="Bjerre K."/>
            <person name="Nielsen B.K.K."/>
        </authorList>
    </citation>
    <scope>NUCLEOTIDE SEQUENCE [LARGE SCALE GENOMIC DNA]</scope>
    <source>
        <strain evidence="2 4">BAC-15381</strain>
    </source>
</reference>
<organism evidence="1 3">
    <name type="scientific">Bacillus paralicheniformis</name>
    <dbReference type="NCBI Taxonomy" id="1648923"/>
    <lineage>
        <taxon>Bacteria</taxon>
        <taxon>Bacillati</taxon>
        <taxon>Bacillota</taxon>
        <taxon>Bacilli</taxon>
        <taxon>Bacillales</taxon>
        <taxon>Bacillaceae</taxon>
        <taxon>Bacillus</taxon>
    </lineage>
</organism>
<comment type="caution">
    <text evidence="1">The sequence shown here is derived from an EMBL/GenBank/DDBJ whole genome shotgun (WGS) entry which is preliminary data.</text>
</comment>
<keyword evidence="4" id="KW-1185">Reference proteome</keyword>
<evidence type="ECO:0000313" key="3">
    <source>
        <dbReference type="Proteomes" id="UP000185604"/>
    </source>
</evidence>
<sequence length="47" mass="5262">MVSLLRNLVNAYKKYISLLSKKILFSPLTDGRRLDLKALDQALASAI</sequence>
<dbReference type="AlphaFoldDB" id="A0A6I7U2V1"/>
<accession>A0A6I7U2V1</accession>
<dbReference type="Proteomes" id="UP000429980">
    <property type="component" value="Unassembled WGS sequence"/>
</dbReference>
<name>A0A6I7U2V1_9BACI</name>
<proteinExistence type="predicted"/>
<dbReference type="EMBL" id="NILF01000042">
    <property type="protein sequence ID" value="TWL37906.1"/>
    <property type="molecule type" value="Genomic_DNA"/>
</dbReference>
<dbReference type="EMBL" id="LKPO01000003">
    <property type="protein sequence ID" value="OLF97969.1"/>
    <property type="molecule type" value="Genomic_DNA"/>
</dbReference>